<dbReference type="PANTHER" id="PTHR30537:SF74">
    <property type="entry name" value="HTH-TYPE TRANSCRIPTIONAL REGULATOR TRPI"/>
    <property type="match status" value="1"/>
</dbReference>
<dbReference type="Pfam" id="PF03466">
    <property type="entry name" value="LysR_substrate"/>
    <property type="match status" value="1"/>
</dbReference>
<dbReference type="InterPro" id="IPR000847">
    <property type="entry name" value="LysR_HTH_N"/>
</dbReference>
<dbReference type="InterPro" id="IPR036390">
    <property type="entry name" value="WH_DNA-bd_sf"/>
</dbReference>
<accession>A0ABZ2K1B7</accession>
<dbReference type="RefSeq" id="WP_394841480.1">
    <property type="nucleotide sequence ID" value="NZ_CP089982.1"/>
</dbReference>
<gene>
    <name evidence="6" type="ORF">LZC95_30950</name>
</gene>
<dbReference type="CDD" id="cd08432">
    <property type="entry name" value="PBP2_GcdR_TrpI_HvrB_AmpR_like"/>
    <property type="match status" value="1"/>
</dbReference>
<evidence type="ECO:0000313" key="6">
    <source>
        <dbReference type="EMBL" id="WXA90860.1"/>
    </source>
</evidence>
<dbReference type="Proteomes" id="UP001379533">
    <property type="component" value="Chromosome"/>
</dbReference>
<evidence type="ECO:0000256" key="1">
    <source>
        <dbReference type="ARBA" id="ARBA00009437"/>
    </source>
</evidence>
<dbReference type="Gene3D" id="3.40.190.10">
    <property type="entry name" value="Periplasmic binding protein-like II"/>
    <property type="match status" value="2"/>
</dbReference>
<dbReference type="InterPro" id="IPR058163">
    <property type="entry name" value="LysR-type_TF_proteobact-type"/>
</dbReference>
<feature type="domain" description="HTH lysR-type" evidence="5">
    <location>
        <begin position="9"/>
        <end position="66"/>
    </location>
</feature>
<dbReference type="EMBL" id="CP089982">
    <property type="protein sequence ID" value="WXA90860.1"/>
    <property type="molecule type" value="Genomic_DNA"/>
</dbReference>
<sequence length="309" mass="34118">MPIRPSPLPSLSAIRVFEAAARHESFTRAAEELGMTQAAVSYQIKSLEEELGLALFQRLPRKVVLTAMGKRLATPVTEAFATLRSAFAENVERSEGELSITTLPTFASKWLVHRLGTFQLQNPKLAVRLDTSIALADLTTGQFDVSIRAGAGSWPGIISHFLLPNLYTPLVSPKLLKTLGPRPSPRDLAKLSLLGRTDWWIDWFAQAGATDVDLSGRVELALYVEEFDVKAAIAGHGVAIASPIFFAKELESGILVNPFPLVIRDPLDYWLAYPEFRQRSEKIRTFVKWVLAEAKPEASPKGARRASRT</sequence>
<dbReference type="Gene3D" id="1.10.10.10">
    <property type="entry name" value="Winged helix-like DNA-binding domain superfamily/Winged helix DNA-binding domain"/>
    <property type="match status" value="1"/>
</dbReference>
<keyword evidence="7" id="KW-1185">Reference proteome</keyword>
<keyword evidence="3" id="KW-0238">DNA-binding</keyword>
<dbReference type="SUPFAM" id="SSF53850">
    <property type="entry name" value="Periplasmic binding protein-like II"/>
    <property type="match status" value="1"/>
</dbReference>
<dbReference type="InterPro" id="IPR005119">
    <property type="entry name" value="LysR_subst-bd"/>
</dbReference>
<evidence type="ECO:0000256" key="2">
    <source>
        <dbReference type="ARBA" id="ARBA00023015"/>
    </source>
</evidence>
<dbReference type="Pfam" id="PF00126">
    <property type="entry name" value="HTH_1"/>
    <property type="match status" value="1"/>
</dbReference>
<dbReference type="PRINTS" id="PR00039">
    <property type="entry name" value="HTHLYSR"/>
</dbReference>
<evidence type="ECO:0000256" key="4">
    <source>
        <dbReference type="ARBA" id="ARBA00023163"/>
    </source>
</evidence>
<organism evidence="6 7">
    <name type="scientific">Pendulispora brunnea</name>
    <dbReference type="NCBI Taxonomy" id="2905690"/>
    <lineage>
        <taxon>Bacteria</taxon>
        <taxon>Pseudomonadati</taxon>
        <taxon>Myxococcota</taxon>
        <taxon>Myxococcia</taxon>
        <taxon>Myxococcales</taxon>
        <taxon>Sorangiineae</taxon>
        <taxon>Pendulisporaceae</taxon>
        <taxon>Pendulispora</taxon>
    </lineage>
</organism>
<dbReference type="SUPFAM" id="SSF46785">
    <property type="entry name" value="Winged helix' DNA-binding domain"/>
    <property type="match status" value="1"/>
</dbReference>
<comment type="similarity">
    <text evidence="1">Belongs to the LysR transcriptional regulatory family.</text>
</comment>
<evidence type="ECO:0000256" key="3">
    <source>
        <dbReference type="ARBA" id="ARBA00023125"/>
    </source>
</evidence>
<protein>
    <submittedName>
        <fullName evidence="6">LysR substrate-binding domain-containing protein</fullName>
    </submittedName>
</protein>
<keyword evidence="4" id="KW-0804">Transcription</keyword>
<keyword evidence="2" id="KW-0805">Transcription regulation</keyword>
<proteinExistence type="inferred from homology"/>
<evidence type="ECO:0000259" key="5">
    <source>
        <dbReference type="PROSITE" id="PS50931"/>
    </source>
</evidence>
<dbReference type="InterPro" id="IPR036388">
    <property type="entry name" value="WH-like_DNA-bd_sf"/>
</dbReference>
<dbReference type="PANTHER" id="PTHR30537">
    <property type="entry name" value="HTH-TYPE TRANSCRIPTIONAL REGULATOR"/>
    <property type="match status" value="1"/>
</dbReference>
<evidence type="ECO:0000313" key="7">
    <source>
        <dbReference type="Proteomes" id="UP001379533"/>
    </source>
</evidence>
<name>A0ABZ2K1B7_9BACT</name>
<reference evidence="6 7" key="1">
    <citation type="submission" date="2021-12" db="EMBL/GenBank/DDBJ databases">
        <title>Discovery of the Pendulisporaceae a myxobacterial family with distinct sporulation behavior and unique specialized metabolism.</title>
        <authorList>
            <person name="Garcia R."/>
            <person name="Popoff A."/>
            <person name="Bader C.D."/>
            <person name="Loehr J."/>
            <person name="Walesch S."/>
            <person name="Walt C."/>
            <person name="Boldt J."/>
            <person name="Bunk B."/>
            <person name="Haeckl F.J.F.P.J."/>
            <person name="Gunesch A.P."/>
            <person name="Birkelbach J."/>
            <person name="Nuebel U."/>
            <person name="Pietschmann T."/>
            <person name="Bach T."/>
            <person name="Mueller R."/>
        </authorList>
    </citation>
    <scope>NUCLEOTIDE SEQUENCE [LARGE SCALE GENOMIC DNA]</scope>
    <source>
        <strain evidence="6 7">MSr12523</strain>
    </source>
</reference>
<dbReference type="PROSITE" id="PS50931">
    <property type="entry name" value="HTH_LYSR"/>
    <property type="match status" value="1"/>
</dbReference>